<name>A0A543K5C8_9MICO</name>
<keyword evidence="2" id="KW-1185">Reference proteome</keyword>
<proteinExistence type="predicted"/>
<protein>
    <recommendedName>
        <fullName evidence="3">Asparagine synthase (Glutamine-hydrolysing)</fullName>
    </recommendedName>
</protein>
<dbReference type="InterPro" id="IPR014729">
    <property type="entry name" value="Rossmann-like_a/b/a_fold"/>
</dbReference>
<comment type="caution">
    <text evidence="1">The sequence shown here is derived from an EMBL/GenBank/DDBJ whole genome shotgun (WGS) entry which is preliminary data.</text>
</comment>
<dbReference type="EMBL" id="VFPU01000004">
    <property type="protein sequence ID" value="TQM90281.1"/>
    <property type="molecule type" value="Genomic_DNA"/>
</dbReference>
<dbReference type="RefSeq" id="WP_141821295.1">
    <property type="nucleotide sequence ID" value="NZ_BAAAIL010000005.1"/>
</dbReference>
<accession>A0A543K5C8</accession>
<dbReference type="OrthoDB" id="3265836at2"/>
<reference evidence="1 2" key="1">
    <citation type="submission" date="2019-06" db="EMBL/GenBank/DDBJ databases">
        <title>Sequencing the genomes of 1000 actinobacteria strains.</title>
        <authorList>
            <person name="Klenk H.-P."/>
        </authorList>
    </citation>
    <scope>NUCLEOTIDE SEQUENCE [LARGE SCALE GENOMIC DNA]</scope>
    <source>
        <strain evidence="1 2">DSM 12362</strain>
    </source>
</reference>
<dbReference type="Proteomes" id="UP000315133">
    <property type="component" value="Unassembled WGS sequence"/>
</dbReference>
<dbReference type="Gene3D" id="3.40.50.620">
    <property type="entry name" value="HUPs"/>
    <property type="match status" value="1"/>
</dbReference>
<evidence type="ECO:0008006" key="3">
    <source>
        <dbReference type="Google" id="ProtNLM"/>
    </source>
</evidence>
<organism evidence="1 2">
    <name type="scientific">Ornithinimicrobium humiphilum</name>
    <dbReference type="NCBI Taxonomy" id="125288"/>
    <lineage>
        <taxon>Bacteria</taxon>
        <taxon>Bacillati</taxon>
        <taxon>Actinomycetota</taxon>
        <taxon>Actinomycetes</taxon>
        <taxon>Micrococcales</taxon>
        <taxon>Ornithinimicrobiaceae</taxon>
        <taxon>Ornithinimicrobium</taxon>
    </lineage>
</organism>
<evidence type="ECO:0000313" key="1">
    <source>
        <dbReference type="EMBL" id="TQM90281.1"/>
    </source>
</evidence>
<evidence type="ECO:0000313" key="2">
    <source>
        <dbReference type="Proteomes" id="UP000315133"/>
    </source>
</evidence>
<gene>
    <name evidence="1" type="ORF">FB476_3234</name>
</gene>
<sequence>MNPGTAPVRLYPRGFLLSPAAEPLLDDLGTFRTLPLPGYVLQVDELAEVSVAVHGDDWVAVVGKAWPLSSGDLPSDGDPARHLLPRLLLGGAAAVESALYDVSGRYAVLARTGGRVVAWNDAAATRSVFFDAARRRVSSHYDILRRGRTGTPDRLPFGAKVGVNLLLDLTSQPGIGALVANHRLELGDGRQVRFHGNGANPALELSVSERLELVEDLWTEQLDRLVALGVPLVMSMSGGLDSRAMLAMAREHRAFFRSFTYTSASAVEGRPPRNRWEEVVGLDHELTQQMRELLPPDHHVIVRTPSAWAQANKEVLARNSTHEHGRWLLPTYLSITPDPRSVHYRGNLFEIGRCYWGTAEAGEDPLATLCRVLRAHSPKVALPDETVDAVVRERGAALGFDDLSEHYAVPDLAYWELRHARWYAQVLNETDTAFDTFTPLNARRLLDVLLSFPVEQRGSAWAQHELIHRNHPSLLFFGINDRADLYVRFAAPAAPEGAGEPALARR</sequence>
<dbReference type="SUPFAM" id="SSF52402">
    <property type="entry name" value="Adenine nucleotide alpha hydrolases-like"/>
    <property type="match status" value="1"/>
</dbReference>
<dbReference type="AlphaFoldDB" id="A0A543K5C8"/>